<protein>
    <submittedName>
        <fullName evidence="2">Uncharacterized protein DUF1801</fullName>
    </submittedName>
</protein>
<feature type="domain" description="YdhG-like" evidence="1">
    <location>
        <begin position="41"/>
        <end position="144"/>
    </location>
</feature>
<gene>
    <name evidence="2" type="ORF">FB460_1635</name>
</gene>
<dbReference type="Proteomes" id="UP000316196">
    <property type="component" value="Unassembled WGS sequence"/>
</dbReference>
<comment type="caution">
    <text evidence="2">The sequence shown here is derived from an EMBL/GenBank/DDBJ whole genome shotgun (WGS) entry which is preliminary data.</text>
</comment>
<proteinExistence type="predicted"/>
<organism evidence="2 3">
    <name type="scientific">Propioniferax innocua</name>
    <dbReference type="NCBI Taxonomy" id="1753"/>
    <lineage>
        <taxon>Bacteria</taxon>
        <taxon>Bacillati</taxon>
        <taxon>Actinomycetota</taxon>
        <taxon>Actinomycetes</taxon>
        <taxon>Propionibacteriales</taxon>
        <taxon>Propionibacteriaceae</taxon>
        <taxon>Propioniferax</taxon>
    </lineage>
</organism>
<sequence>MHEGPLHGGPSRRTYPVAVANKTQPTDASIDDFLAGLSERRRDEARQLIAMMQDISGEPPVLWGPSIIGFGCVQYRLASGRIGEMGAIGFCPRKAALTIYIAEGFDRYGDLLGRLGKHRTGRSCLYLTKLADADLGVLRELVAASHRHQTEMETCSVAHLDVAPGQPGTTSR</sequence>
<name>A0A542ZBR6_9ACTN</name>
<dbReference type="AlphaFoldDB" id="A0A542ZBR6"/>
<accession>A0A542ZBR6</accession>
<dbReference type="EMBL" id="VFOR01000002">
    <property type="protein sequence ID" value="TQL57793.1"/>
    <property type="molecule type" value="Genomic_DNA"/>
</dbReference>
<dbReference type="Pfam" id="PF08818">
    <property type="entry name" value="DUF1801"/>
    <property type="match status" value="1"/>
</dbReference>
<keyword evidence="3" id="KW-1185">Reference proteome</keyword>
<reference evidence="2 3" key="1">
    <citation type="submission" date="2019-06" db="EMBL/GenBank/DDBJ databases">
        <title>Sequencing the genomes of 1000 actinobacteria strains.</title>
        <authorList>
            <person name="Klenk H.-P."/>
        </authorList>
    </citation>
    <scope>NUCLEOTIDE SEQUENCE [LARGE SCALE GENOMIC DNA]</scope>
    <source>
        <strain evidence="2 3">DSM 8251</strain>
    </source>
</reference>
<dbReference type="InterPro" id="IPR014922">
    <property type="entry name" value="YdhG-like"/>
</dbReference>
<evidence type="ECO:0000313" key="3">
    <source>
        <dbReference type="Proteomes" id="UP000316196"/>
    </source>
</evidence>
<evidence type="ECO:0000259" key="1">
    <source>
        <dbReference type="Pfam" id="PF08818"/>
    </source>
</evidence>
<evidence type="ECO:0000313" key="2">
    <source>
        <dbReference type="EMBL" id="TQL57793.1"/>
    </source>
</evidence>